<dbReference type="EMBL" id="CAJNIZ010047704">
    <property type="protein sequence ID" value="CAE7774083.1"/>
    <property type="molecule type" value="Genomic_DNA"/>
</dbReference>
<dbReference type="Proteomes" id="UP000649617">
    <property type="component" value="Unassembled WGS sequence"/>
</dbReference>
<dbReference type="SUPFAM" id="SSF51905">
    <property type="entry name" value="FAD/NAD(P)-binding domain"/>
    <property type="match status" value="1"/>
</dbReference>
<proteinExistence type="predicted"/>
<organism evidence="1 2">
    <name type="scientific">Symbiodinium pilosum</name>
    <name type="common">Dinoflagellate</name>
    <dbReference type="NCBI Taxonomy" id="2952"/>
    <lineage>
        <taxon>Eukaryota</taxon>
        <taxon>Sar</taxon>
        <taxon>Alveolata</taxon>
        <taxon>Dinophyceae</taxon>
        <taxon>Suessiales</taxon>
        <taxon>Symbiodiniaceae</taxon>
        <taxon>Symbiodinium</taxon>
    </lineage>
</organism>
<dbReference type="OrthoDB" id="447694at2759"/>
<evidence type="ECO:0000313" key="1">
    <source>
        <dbReference type="EMBL" id="CAE7774083.1"/>
    </source>
</evidence>
<protein>
    <submittedName>
        <fullName evidence="1">NXS protein</fullName>
    </submittedName>
</protein>
<dbReference type="Gene3D" id="3.50.50.60">
    <property type="entry name" value="FAD/NAD(P)-binding domain"/>
    <property type="match status" value="1"/>
</dbReference>
<reference evidence="1" key="1">
    <citation type="submission" date="2021-02" db="EMBL/GenBank/DDBJ databases">
        <authorList>
            <person name="Dougan E. K."/>
            <person name="Rhodes N."/>
            <person name="Thang M."/>
            <person name="Chan C."/>
        </authorList>
    </citation>
    <scope>NUCLEOTIDE SEQUENCE</scope>
</reference>
<dbReference type="AlphaFoldDB" id="A0A812YE26"/>
<dbReference type="PANTHER" id="PTHR39757">
    <property type="match status" value="1"/>
</dbReference>
<dbReference type="InterPro" id="IPR036188">
    <property type="entry name" value="FAD/NAD-bd_sf"/>
</dbReference>
<evidence type="ECO:0000313" key="2">
    <source>
        <dbReference type="Proteomes" id="UP000649617"/>
    </source>
</evidence>
<comment type="caution">
    <text evidence="1">The sequence shown here is derived from an EMBL/GenBank/DDBJ whole genome shotgun (WGS) entry which is preliminary data.</text>
</comment>
<keyword evidence="2" id="KW-1185">Reference proteome</keyword>
<name>A0A812YE26_SYMPI</name>
<dbReference type="PANTHER" id="PTHR39757:SF5">
    <property type="entry name" value="OS02G0190600 PROTEIN"/>
    <property type="match status" value="1"/>
</dbReference>
<sequence>MQLQVDVTIIGAGPAGTLLAYLLAEQYDKKVFLVDPLASKKWPNNYGVWQAEWDALAQKLGLDLQACLANKWEVTDCYFGGSWELPVDNRLRLDRPYGRVDRDKLKKLLRSSSKVRVLEEEVECQVVANNIYDSPAIRHSAAGSVVLLSNGDAVRTKLIVDTTGFESRLTRRLSPPGEPPAPAPGFQIAYGCEVVVEGAFHYAPEAMTLFDYRQGLR</sequence>
<accession>A0A812YE26</accession>
<gene>
    <name evidence="1" type="primary">NXS</name>
    <name evidence="1" type="ORF">SPIL2461_LOCUS22874</name>
</gene>
<dbReference type="Pfam" id="PF05834">
    <property type="entry name" value="Lycopene_cycl"/>
    <property type="match status" value="1"/>
</dbReference>